<keyword evidence="2" id="KW-1185">Reference proteome</keyword>
<reference evidence="1" key="1">
    <citation type="submission" date="2021-01" db="EMBL/GenBank/DDBJ databases">
        <title>Complete genome sequence of Clostridiales bacterium R-7.</title>
        <authorList>
            <person name="Mahoney-Kurpe S.C."/>
            <person name="Palevich N."/>
            <person name="Koike S."/>
            <person name="Moon C.D."/>
            <person name="Attwood G.T."/>
        </authorList>
    </citation>
    <scope>NUCLEOTIDE SEQUENCE</scope>
    <source>
        <strain evidence="1">R-7</strain>
    </source>
</reference>
<protein>
    <submittedName>
        <fullName evidence="1">DNA repair protein RadA</fullName>
    </submittedName>
</protein>
<dbReference type="EMBL" id="CP068393">
    <property type="protein sequence ID" value="QUC66651.1"/>
    <property type="molecule type" value="Genomic_DNA"/>
</dbReference>
<evidence type="ECO:0000313" key="1">
    <source>
        <dbReference type="EMBL" id="QUC66651.1"/>
    </source>
</evidence>
<proteinExistence type="predicted"/>
<gene>
    <name evidence="1" type="primary">radA</name>
    <name evidence="1" type="ORF">JYE49_12465</name>
</gene>
<organism evidence="1 2">
    <name type="scientific">Aristaeella hokkaidonensis</name>
    <dbReference type="NCBI Taxonomy" id="3046382"/>
    <lineage>
        <taxon>Bacteria</taxon>
        <taxon>Bacillati</taxon>
        <taxon>Bacillota</taxon>
        <taxon>Clostridia</taxon>
        <taxon>Eubacteriales</taxon>
        <taxon>Aristaeellaceae</taxon>
        <taxon>Aristaeella</taxon>
    </lineage>
</organism>
<dbReference type="Proteomes" id="UP000682782">
    <property type="component" value="Chromosome"/>
</dbReference>
<sequence>MAKVKSTYACTACGYESPRWVGRCPGCGAWNTLEESLQAVPEKAAGKIAANQRPGTGAKPMSLKDIPEDTSVRTGTGISELDRVLGGGIVEGGLILIGGDPGIGKSTLLLQVCDHLAKSGKRTLYISGEESARQIKLRAARLGIESDLYVLAENALDAIEEKIRELQPDTAVIDSIQTMYRPEMASAPGSVSQIREGTSLIMRLCKETGTSVFLVGHVTKDGAIAGPRMLEHMVDVVLYFEGDRQQDYRLLRAVKNRFGSVNELGVFRMTGQGMQVVENPSEELLSLRAKGASGSTVFCGMEGSRPLLCDVQALTSPTFYGTPRRAVNGADSGRVAMLLAVLEKRANQRTYNQDVYINVAGGLELSEPAADLALCVAVASSLKDKPVGPEIAVMGEVGLAGEVRTIPQCERRIAECARLGFTTIVVPRSNARRISLPENVKVVGVDTVAQAMSVIF</sequence>
<accession>A0AC61MVZ0</accession>
<name>A0AC61MVZ0_9FIRM</name>
<evidence type="ECO:0000313" key="2">
    <source>
        <dbReference type="Proteomes" id="UP000682782"/>
    </source>
</evidence>